<protein>
    <submittedName>
        <fullName evidence="2">Uncharacterized protein</fullName>
    </submittedName>
</protein>
<evidence type="ECO:0000313" key="2">
    <source>
        <dbReference type="EMBL" id="EGG05726.1"/>
    </source>
</evidence>
<feature type="compositionally biased region" description="Polar residues" evidence="1">
    <location>
        <begin position="505"/>
        <end position="527"/>
    </location>
</feature>
<dbReference type="AlphaFoldDB" id="F4RPG1"/>
<dbReference type="InParanoid" id="F4RPG1"/>
<feature type="region of interest" description="Disordered" evidence="1">
    <location>
        <begin position="505"/>
        <end position="629"/>
    </location>
</feature>
<dbReference type="RefSeq" id="XP_007411215.1">
    <property type="nucleotide sequence ID" value="XM_007411153.1"/>
</dbReference>
<evidence type="ECO:0000313" key="3">
    <source>
        <dbReference type="Proteomes" id="UP000001072"/>
    </source>
</evidence>
<dbReference type="GeneID" id="18934637"/>
<dbReference type="VEuPathDB" id="FungiDB:MELLADRAFT_87782"/>
<name>F4RPG1_MELLP</name>
<accession>F4RPG1</accession>
<gene>
    <name evidence="2" type="ORF">MELLADRAFT_87782</name>
</gene>
<organism evidence="3">
    <name type="scientific">Melampsora larici-populina (strain 98AG31 / pathotype 3-4-7)</name>
    <name type="common">Poplar leaf rust fungus</name>
    <dbReference type="NCBI Taxonomy" id="747676"/>
    <lineage>
        <taxon>Eukaryota</taxon>
        <taxon>Fungi</taxon>
        <taxon>Dikarya</taxon>
        <taxon>Basidiomycota</taxon>
        <taxon>Pucciniomycotina</taxon>
        <taxon>Pucciniomycetes</taxon>
        <taxon>Pucciniales</taxon>
        <taxon>Melampsoraceae</taxon>
        <taxon>Melampsora</taxon>
    </lineage>
</organism>
<evidence type="ECO:0000256" key="1">
    <source>
        <dbReference type="SAM" id="MobiDB-lite"/>
    </source>
</evidence>
<sequence length="827" mass="93759">MDQNTHVSVLGQKVHDNEMMMGMILTQMEYIRNKLKKSSGTMMAPKEGGDIIAGQHDSWYNDIESCKEAIEAIKQVRGMHTIRIDYGEQDCTRIQTLTSAIKGIEERLKGVDAKLDHLEEEEVKSNLLGLVQVPVCNELSTVDNSTKSVDLHMFNEKLATQEKAIIKQIFKHVENLLAAQANLMAGARDEDQKHMAGLVRKEINNLHQELLIQNASHDVTMMKNQVDPLASEIQELKTIVQTLRSTVETQRNTIELCSQKVELLEEAPQLSLLKDTGDDMDIEKPEDLLERRVSAVESSLFSVEAEAQREAVDAEKFVRFQENMLTLIKAMIEESSQIKSAEGVGDQSMITESEEPKLDLEEEFNSRFSALRKTIDDHVEKQIAITIERNAVQEKKSDVSEDLRLQIVDLKLRDEENRRQISDQAKAINNISAGLSHPDHAYSYTSQKPSEIEIRERESPHSEPSIDGRNDRQSVDILQGVSQSHLQVSGLIDQHTSNLQTASHLEGTTTSSSTNPIDQHSQSSFQGSVPVHNPANHPSFSQTSSNCDGATRSSLANPTFQDSQSSFPASVTMHNSENYPLTPRTNSHLEGETSHTRNNQPRKASVPRRSQKWRKSSITPQKPKDPTLRKERLLMSSQAKEADEQIASQVQKHFRLMAGVDRRKADFPRSPTREELDKLPKLTVDYETAPLGEAARNLIRPDHLQPTWKDEEMELTAKGMVTYCRRRLQQYGLPYVGLSTAQGDAQGEDWNRRVLAFCTDTFNKAYVGQEYHIVDHDPQRIMKLMQAHIQYRVKHMRKYNNQIDALQMVQKRDRQQQRCLRAGGLRA</sequence>
<feature type="compositionally biased region" description="Basic residues" evidence="1">
    <location>
        <begin position="605"/>
        <end position="615"/>
    </location>
</feature>
<feature type="compositionally biased region" description="Basic and acidic residues" evidence="1">
    <location>
        <begin position="450"/>
        <end position="471"/>
    </location>
</feature>
<dbReference type="HOGENOM" id="CLU_331516_0_0_1"/>
<feature type="compositionally biased region" description="Polar residues" evidence="1">
    <location>
        <begin position="536"/>
        <end position="586"/>
    </location>
</feature>
<dbReference type="EMBL" id="GL883112">
    <property type="protein sequence ID" value="EGG05726.1"/>
    <property type="molecule type" value="Genomic_DNA"/>
</dbReference>
<proteinExistence type="predicted"/>
<dbReference type="OrthoDB" id="2507612at2759"/>
<feature type="region of interest" description="Disordered" evidence="1">
    <location>
        <begin position="433"/>
        <end position="471"/>
    </location>
</feature>
<reference evidence="3" key="1">
    <citation type="journal article" date="2011" name="Proc. Natl. Acad. Sci. U.S.A.">
        <title>Obligate biotrophy features unraveled by the genomic analysis of rust fungi.</title>
        <authorList>
            <person name="Duplessis S."/>
            <person name="Cuomo C.A."/>
            <person name="Lin Y.-C."/>
            <person name="Aerts A."/>
            <person name="Tisserant E."/>
            <person name="Veneault-Fourrey C."/>
            <person name="Joly D.L."/>
            <person name="Hacquard S."/>
            <person name="Amselem J."/>
            <person name="Cantarel B.L."/>
            <person name="Chiu R."/>
            <person name="Coutinho P.M."/>
            <person name="Feau N."/>
            <person name="Field M."/>
            <person name="Frey P."/>
            <person name="Gelhaye E."/>
            <person name="Goldberg J."/>
            <person name="Grabherr M.G."/>
            <person name="Kodira C.D."/>
            <person name="Kohler A."/>
            <person name="Kuees U."/>
            <person name="Lindquist E.A."/>
            <person name="Lucas S.M."/>
            <person name="Mago R."/>
            <person name="Mauceli E."/>
            <person name="Morin E."/>
            <person name="Murat C."/>
            <person name="Pangilinan J.L."/>
            <person name="Park R."/>
            <person name="Pearson M."/>
            <person name="Quesneville H."/>
            <person name="Rouhier N."/>
            <person name="Sakthikumar S."/>
            <person name="Salamov A.A."/>
            <person name="Schmutz J."/>
            <person name="Selles B."/>
            <person name="Shapiro H."/>
            <person name="Tanguay P."/>
            <person name="Tuskan G.A."/>
            <person name="Henrissat B."/>
            <person name="Van de Peer Y."/>
            <person name="Rouze P."/>
            <person name="Ellis J.G."/>
            <person name="Dodds P.N."/>
            <person name="Schein J.E."/>
            <person name="Zhong S."/>
            <person name="Hamelin R.C."/>
            <person name="Grigoriev I.V."/>
            <person name="Szabo L.J."/>
            <person name="Martin F."/>
        </authorList>
    </citation>
    <scope>NUCLEOTIDE SEQUENCE [LARGE SCALE GENOMIC DNA]</scope>
    <source>
        <strain evidence="3">98AG31 / pathotype 3-4-7</strain>
    </source>
</reference>
<dbReference type="STRING" id="747676.F4RPG1"/>
<keyword evidence="3" id="KW-1185">Reference proteome</keyword>
<dbReference type="KEGG" id="mlr:MELLADRAFT_87782"/>
<dbReference type="Proteomes" id="UP000001072">
    <property type="component" value="Unassembled WGS sequence"/>
</dbReference>